<keyword evidence="1" id="KW-1133">Transmembrane helix</keyword>
<comment type="caution">
    <text evidence="2">The sequence shown here is derived from an EMBL/GenBank/DDBJ whole genome shotgun (WGS) entry which is preliminary data.</text>
</comment>
<name>A0ABX0UPW9_9BACT</name>
<organism evidence="2 3">
    <name type="scientific">Dyadobacter arcticus</name>
    <dbReference type="NCBI Taxonomy" id="1078754"/>
    <lineage>
        <taxon>Bacteria</taxon>
        <taxon>Pseudomonadati</taxon>
        <taxon>Bacteroidota</taxon>
        <taxon>Cytophagia</taxon>
        <taxon>Cytophagales</taxon>
        <taxon>Spirosomataceae</taxon>
        <taxon>Dyadobacter</taxon>
    </lineage>
</organism>
<evidence type="ECO:0000313" key="2">
    <source>
        <dbReference type="EMBL" id="NIJ55016.1"/>
    </source>
</evidence>
<evidence type="ECO:0000313" key="3">
    <source>
        <dbReference type="Proteomes" id="UP001179181"/>
    </source>
</evidence>
<protein>
    <submittedName>
        <fullName evidence="2">Uncharacterized protein</fullName>
    </submittedName>
</protein>
<keyword evidence="3" id="KW-1185">Reference proteome</keyword>
<keyword evidence="1" id="KW-0812">Transmembrane</keyword>
<keyword evidence="1" id="KW-0472">Membrane</keyword>
<evidence type="ECO:0000256" key="1">
    <source>
        <dbReference type="SAM" id="Phobius"/>
    </source>
</evidence>
<accession>A0ABX0UPW9</accession>
<sequence length="74" mass="8274">MHSYNLGLWIFYLMGIGRAAGTFGDFLFYLFTGMNPGAREIGRASGTLRCNKCQKHDRFPKPGFQPGEQDKIAA</sequence>
<gene>
    <name evidence="2" type="ORF">FHS68_004203</name>
</gene>
<dbReference type="Proteomes" id="UP001179181">
    <property type="component" value="Unassembled WGS sequence"/>
</dbReference>
<feature type="transmembrane region" description="Helical" evidence="1">
    <location>
        <begin position="6"/>
        <end position="31"/>
    </location>
</feature>
<dbReference type="EMBL" id="JAASQJ010000004">
    <property type="protein sequence ID" value="NIJ55016.1"/>
    <property type="molecule type" value="Genomic_DNA"/>
</dbReference>
<proteinExistence type="predicted"/>
<reference evidence="2 3" key="1">
    <citation type="submission" date="2020-03" db="EMBL/GenBank/DDBJ databases">
        <title>Genomic Encyclopedia of Type Strains, Phase IV (KMG-IV): sequencing the most valuable type-strain genomes for metagenomic binning, comparative biology and taxonomic classification.</title>
        <authorList>
            <person name="Goeker M."/>
        </authorList>
    </citation>
    <scope>NUCLEOTIDE SEQUENCE [LARGE SCALE GENOMIC DNA]</scope>
    <source>
        <strain evidence="2 3">DSM 102865</strain>
    </source>
</reference>